<keyword evidence="7 15" id="KW-0328">Glycosyltransferase</keyword>
<dbReference type="Proteomes" id="UP000176593">
    <property type="component" value="Unassembled WGS sequence"/>
</dbReference>
<comment type="similarity">
    <text evidence="4 15">Belongs to the purine/pyrimidine phosphoribosyltransferase family.</text>
</comment>
<keyword evidence="11 15" id="KW-0547">Nucleotide-binding</keyword>
<gene>
    <name evidence="17" type="ORF">A3I41_03930</name>
</gene>
<organism evidence="17 18">
    <name type="scientific">Candidatus Uhrbacteria bacterium RIFCSPLOWO2_02_FULL_48_18</name>
    <dbReference type="NCBI Taxonomy" id="1802408"/>
    <lineage>
        <taxon>Bacteria</taxon>
        <taxon>Candidatus Uhriibacteriota</taxon>
    </lineage>
</organism>
<evidence type="ECO:0000256" key="13">
    <source>
        <dbReference type="ARBA" id="ARBA00048811"/>
    </source>
</evidence>
<keyword evidence="10 15" id="KW-0660">Purine salvage</keyword>
<dbReference type="GO" id="GO:0006178">
    <property type="term" value="P:guanine salvage"/>
    <property type="evidence" value="ECO:0007669"/>
    <property type="project" value="TreeGrafter"/>
</dbReference>
<evidence type="ECO:0000256" key="6">
    <source>
        <dbReference type="ARBA" id="ARBA00022490"/>
    </source>
</evidence>
<evidence type="ECO:0000256" key="7">
    <source>
        <dbReference type="ARBA" id="ARBA00022676"/>
    </source>
</evidence>
<dbReference type="UniPathway" id="UPA00591">
    <property type="reaction ID" value="UER00648"/>
</dbReference>
<dbReference type="InterPro" id="IPR000836">
    <property type="entry name" value="PRTase_dom"/>
</dbReference>
<dbReference type="CDD" id="cd06223">
    <property type="entry name" value="PRTases_typeI"/>
    <property type="match status" value="1"/>
</dbReference>
<evidence type="ECO:0000256" key="8">
    <source>
        <dbReference type="ARBA" id="ARBA00022679"/>
    </source>
</evidence>
<evidence type="ECO:0000313" key="18">
    <source>
        <dbReference type="Proteomes" id="UP000176593"/>
    </source>
</evidence>
<dbReference type="Pfam" id="PF00156">
    <property type="entry name" value="Pribosyltran"/>
    <property type="match status" value="1"/>
</dbReference>
<evidence type="ECO:0000259" key="16">
    <source>
        <dbReference type="Pfam" id="PF00156"/>
    </source>
</evidence>
<evidence type="ECO:0000256" key="9">
    <source>
        <dbReference type="ARBA" id="ARBA00022723"/>
    </source>
</evidence>
<evidence type="ECO:0000256" key="2">
    <source>
        <dbReference type="ARBA" id="ARBA00004496"/>
    </source>
</evidence>
<dbReference type="SUPFAM" id="SSF53271">
    <property type="entry name" value="PRTase-like"/>
    <property type="match status" value="1"/>
</dbReference>
<dbReference type="GO" id="GO:0005829">
    <property type="term" value="C:cytosol"/>
    <property type="evidence" value="ECO:0007669"/>
    <property type="project" value="TreeGrafter"/>
</dbReference>
<proteinExistence type="inferred from homology"/>
<evidence type="ECO:0000256" key="15">
    <source>
        <dbReference type="RuleBase" id="RU364099"/>
    </source>
</evidence>
<evidence type="ECO:0000256" key="14">
    <source>
        <dbReference type="ARBA" id="ARBA00049402"/>
    </source>
</evidence>
<dbReference type="AlphaFoldDB" id="A0A1F7V960"/>
<dbReference type="InterPro" id="IPR029057">
    <property type="entry name" value="PRTase-like"/>
</dbReference>
<keyword evidence="9 15" id="KW-0479">Metal-binding</keyword>
<dbReference type="Gene3D" id="3.40.50.2020">
    <property type="match status" value="1"/>
</dbReference>
<evidence type="ECO:0000256" key="1">
    <source>
        <dbReference type="ARBA" id="ARBA00001946"/>
    </source>
</evidence>
<dbReference type="GO" id="GO:0000166">
    <property type="term" value="F:nucleotide binding"/>
    <property type="evidence" value="ECO:0007669"/>
    <property type="project" value="UniProtKB-KW"/>
</dbReference>
<dbReference type="PANTHER" id="PTHR43340:SF1">
    <property type="entry name" value="HYPOXANTHINE PHOSPHORIBOSYLTRANSFERASE"/>
    <property type="match status" value="1"/>
</dbReference>
<dbReference type="GO" id="GO:0052657">
    <property type="term" value="F:guanine phosphoribosyltransferase activity"/>
    <property type="evidence" value="ECO:0007669"/>
    <property type="project" value="RHEA"/>
</dbReference>
<dbReference type="InterPro" id="IPR005904">
    <property type="entry name" value="Hxn_phspho_trans"/>
</dbReference>
<comment type="caution">
    <text evidence="17">The sequence shown here is derived from an EMBL/GenBank/DDBJ whole genome shotgun (WGS) entry which is preliminary data.</text>
</comment>
<reference evidence="17 18" key="1">
    <citation type="journal article" date="2016" name="Nat. Commun.">
        <title>Thousands of microbial genomes shed light on interconnected biogeochemical processes in an aquifer system.</title>
        <authorList>
            <person name="Anantharaman K."/>
            <person name="Brown C.T."/>
            <person name="Hug L.A."/>
            <person name="Sharon I."/>
            <person name="Castelle C.J."/>
            <person name="Probst A.J."/>
            <person name="Thomas B.C."/>
            <person name="Singh A."/>
            <person name="Wilkins M.J."/>
            <person name="Karaoz U."/>
            <person name="Brodie E.L."/>
            <person name="Williams K.H."/>
            <person name="Hubbard S.S."/>
            <person name="Banfield J.F."/>
        </authorList>
    </citation>
    <scope>NUCLEOTIDE SEQUENCE [LARGE SCALE GENOMIC DNA]</scope>
</reference>
<evidence type="ECO:0000256" key="10">
    <source>
        <dbReference type="ARBA" id="ARBA00022726"/>
    </source>
</evidence>
<comment type="catalytic activity">
    <reaction evidence="13">
        <text>GMP + diphosphate = guanine + 5-phospho-alpha-D-ribose 1-diphosphate</text>
        <dbReference type="Rhea" id="RHEA:25424"/>
        <dbReference type="ChEBI" id="CHEBI:16235"/>
        <dbReference type="ChEBI" id="CHEBI:33019"/>
        <dbReference type="ChEBI" id="CHEBI:58017"/>
        <dbReference type="ChEBI" id="CHEBI:58115"/>
        <dbReference type="EC" id="2.4.2.8"/>
    </reaction>
    <physiologicalReaction direction="right-to-left" evidence="13">
        <dbReference type="Rhea" id="RHEA:25426"/>
    </physiologicalReaction>
</comment>
<keyword evidence="12 15" id="KW-0460">Magnesium</keyword>
<name>A0A1F7V960_9BACT</name>
<comment type="catalytic activity">
    <reaction evidence="14">
        <text>IMP + diphosphate = hypoxanthine + 5-phospho-alpha-D-ribose 1-diphosphate</text>
        <dbReference type="Rhea" id="RHEA:17973"/>
        <dbReference type="ChEBI" id="CHEBI:17368"/>
        <dbReference type="ChEBI" id="CHEBI:33019"/>
        <dbReference type="ChEBI" id="CHEBI:58017"/>
        <dbReference type="ChEBI" id="CHEBI:58053"/>
        <dbReference type="EC" id="2.4.2.8"/>
    </reaction>
    <physiologicalReaction direction="right-to-left" evidence="14">
        <dbReference type="Rhea" id="RHEA:17975"/>
    </physiologicalReaction>
</comment>
<dbReference type="GO" id="GO:0000287">
    <property type="term" value="F:magnesium ion binding"/>
    <property type="evidence" value="ECO:0007669"/>
    <property type="project" value="TreeGrafter"/>
</dbReference>
<evidence type="ECO:0000313" key="17">
    <source>
        <dbReference type="EMBL" id="OGL87066.1"/>
    </source>
</evidence>
<feature type="domain" description="Phosphoribosyltransferase" evidence="16">
    <location>
        <begin position="13"/>
        <end position="167"/>
    </location>
</feature>
<evidence type="ECO:0000256" key="4">
    <source>
        <dbReference type="ARBA" id="ARBA00008391"/>
    </source>
</evidence>
<protein>
    <recommendedName>
        <fullName evidence="5 15">Hypoxanthine phosphoribosyltransferase</fullName>
        <ecNumber evidence="5 15">2.4.2.8</ecNumber>
    </recommendedName>
</protein>
<dbReference type="EMBL" id="MGEQ01000003">
    <property type="protein sequence ID" value="OGL87066.1"/>
    <property type="molecule type" value="Genomic_DNA"/>
</dbReference>
<dbReference type="GO" id="GO:0032263">
    <property type="term" value="P:GMP salvage"/>
    <property type="evidence" value="ECO:0007669"/>
    <property type="project" value="TreeGrafter"/>
</dbReference>
<comment type="cofactor">
    <cofactor evidence="1 15">
        <name>Mg(2+)</name>
        <dbReference type="ChEBI" id="CHEBI:18420"/>
    </cofactor>
</comment>
<comment type="subcellular location">
    <subcellularLocation>
        <location evidence="2 15">Cytoplasm</location>
    </subcellularLocation>
</comment>
<evidence type="ECO:0000256" key="5">
    <source>
        <dbReference type="ARBA" id="ARBA00011895"/>
    </source>
</evidence>
<evidence type="ECO:0000256" key="11">
    <source>
        <dbReference type="ARBA" id="ARBA00022741"/>
    </source>
</evidence>
<evidence type="ECO:0000256" key="12">
    <source>
        <dbReference type="ARBA" id="ARBA00022842"/>
    </source>
</evidence>
<dbReference type="PANTHER" id="PTHR43340">
    <property type="entry name" value="HYPOXANTHINE-GUANINE PHOSPHORIBOSYLTRANSFERASE"/>
    <property type="match status" value="1"/>
</dbReference>
<sequence length="184" mass="20484">MSQTHRVLLSEDDILEKIEGIATQICEDYRGQEVILVGILKGAFVFLSDLAREIEHQSQDGKGVSACFVEFMSISSYGDSRKPGDIRIELDVRQSVRGQNVIIVEDVADSLETLYRVRQILSEKGAAEIRVAVLLEKPEGHKRSDVSLDYVCFRIENAGFVYGYGMDVAEKSRALPFVAVADPE</sequence>
<keyword evidence="8 15" id="KW-0808">Transferase</keyword>
<accession>A0A1F7V960</accession>
<keyword evidence="6 15" id="KW-0963">Cytoplasm</keyword>
<dbReference type="GO" id="GO:0004422">
    <property type="term" value="F:hypoxanthine phosphoribosyltransferase activity"/>
    <property type="evidence" value="ECO:0007669"/>
    <property type="project" value="InterPro"/>
</dbReference>
<dbReference type="NCBIfam" id="TIGR01203">
    <property type="entry name" value="HGPRTase"/>
    <property type="match status" value="1"/>
</dbReference>
<dbReference type="GO" id="GO:0046100">
    <property type="term" value="P:hypoxanthine metabolic process"/>
    <property type="evidence" value="ECO:0007669"/>
    <property type="project" value="TreeGrafter"/>
</dbReference>
<evidence type="ECO:0000256" key="3">
    <source>
        <dbReference type="ARBA" id="ARBA00004669"/>
    </source>
</evidence>
<dbReference type="GO" id="GO:0006166">
    <property type="term" value="P:purine ribonucleoside salvage"/>
    <property type="evidence" value="ECO:0007669"/>
    <property type="project" value="UniProtKB-KW"/>
</dbReference>
<dbReference type="EC" id="2.4.2.8" evidence="5 15"/>
<comment type="pathway">
    <text evidence="3 15">Purine metabolism; IMP biosynthesis via salvage pathway; IMP from hypoxanthine: step 1/1.</text>
</comment>
<dbReference type="GO" id="GO:0032264">
    <property type="term" value="P:IMP salvage"/>
    <property type="evidence" value="ECO:0007669"/>
    <property type="project" value="UniProtKB-UniPathway"/>
</dbReference>
<dbReference type="InterPro" id="IPR050408">
    <property type="entry name" value="HGPRT"/>
</dbReference>